<evidence type="ECO:0000313" key="3">
    <source>
        <dbReference type="Proteomes" id="UP000436088"/>
    </source>
</evidence>
<dbReference type="Proteomes" id="UP000436088">
    <property type="component" value="Unassembled WGS sequence"/>
</dbReference>
<dbReference type="PANTHER" id="PTHR45878:SF24">
    <property type="entry name" value="ZINC FINGER PROTEIN WIP3-LIKE"/>
    <property type="match status" value="1"/>
</dbReference>
<dbReference type="InterPro" id="IPR043584">
    <property type="entry name" value="WIP1/2/3/4/5/6"/>
</dbReference>
<reference evidence="2" key="1">
    <citation type="submission" date="2019-09" db="EMBL/GenBank/DDBJ databases">
        <title>Draft genome information of white flower Hibiscus syriacus.</title>
        <authorList>
            <person name="Kim Y.-M."/>
        </authorList>
    </citation>
    <scope>NUCLEOTIDE SEQUENCE [LARGE SCALE GENOMIC DNA]</scope>
    <source>
        <strain evidence="2">YM2019G1</strain>
    </source>
</reference>
<dbReference type="AlphaFoldDB" id="A0A6A3AMH7"/>
<dbReference type="PANTHER" id="PTHR45878">
    <property type="entry name" value="ZINC FINGER PROTEIN WIP2"/>
    <property type="match status" value="1"/>
</dbReference>
<evidence type="ECO:0000313" key="2">
    <source>
        <dbReference type="EMBL" id="KAE8705804.1"/>
    </source>
</evidence>
<organism evidence="2 3">
    <name type="scientific">Hibiscus syriacus</name>
    <name type="common">Rose of Sharon</name>
    <dbReference type="NCBI Taxonomy" id="106335"/>
    <lineage>
        <taxon>Eukaryota</taxon>
        <taxon>Viridiplantae</taxon>
        <taxon>Streptophyta</taxon>
        <taxon>Embryophyta</taxon>
        <taxon>Tracheophyta</taxon>
        <taxon>Spermatophyta</taxon>
        <taxon>Magnoliopsida</taxon>
        <taxon>eudicotyledons</taxon>
        <taxon>Gunneridae</taxon>
        <taxon>Pentapetalae</taxon>
        <taxon>rosids</taxon>
        <taxon>malvids</taxon>
        <taxon>Malvales</taxon>
        <taxon>Malvaceae</taxon>
        <taxon>Malvoideae</taxon>
        <taxon>Hibiscus</taxon>
    </lineage>
</organism>
<name>A0A6A3AMH7_HIBSY</name>
<keyword evidence="3" id="KW-1185">Reference proteome</keyword>
<feature type="region of interest" description="Disordered" evidence="1">
    <location>
        <begin position="128"/>
        <end position="147"/>
    </location>
</feature>
<comment type="caution">
    <text evidence="2">The sequence shown here is derived from an EMBL/GenBank/DDBJ whole genome shotgun (WGS) entry which is preliminary data.</text>
</comment>
<gene>
    <name evidence="2" type="ORF">F3Y22_tig00110418pilonHSYRG00328</name>
</gene>
<evidence type="ECO:0000256" key="1">
    <source>
        <dbReference type="SAM" id="MobiDB-lite"/>
    </source>
</evidence>
<evidence type="ECO:0008006" key="4">
    <source>
        <dbReference type="Google" id="ProtNLM"/>
    </source>
</evidence>
<dbReference type="GO" id="GO:0003700">
    <property type="term" value="F:DNA-binding transcription factor activity"/>
    <property type="evidence" value="ECO:0007669"/>
    <property type="project" value="InterPro"/>
</dbReference>
<dbReference type="EMBL" id="VEPZ02000979">
    <property type="protein sequence ID" value="KAE8705804.1"/>
    <property type="molecule type" value="Genomic_DNA"/>
</dbReference>
<dbReference type="GO" id="GO:0005634">
    <property type="term" value="C:nucleus"/>
    <property type="evidence" value="ECO:0007669"/>
    <property type="project" value="TreeGrafter"/>
</dbReference>
<proteinExistence type="predicted"/>
<accession>A0A6A3AMH7</accession>
<sequence>MMSSKGRKLFDACLLSRMTENKSLKENIVKEEKMEKVEVSLHIGLTNSCAQIMEITVIQSLKTRFLRRRRKKKKKKPSRKAEASMDVLSTQRVGFGSQHRTDSRWPMQFACSICSKTFNRYNNMQAARTTSTTHEPGTERLSDTSDSLQEETWRKALRVGNAANSSPSKAIGEHTRRTAASWYCTCGSDFKHKRSLKDHIRSSERTILLTLGSTRNAPRAPKMNSLTESLGRFDYTLTCARVSELGIARDRE</sequence>
<protein>
    <recommendedName>
        <fullName evidence="4">C2H2-type domain-containing protein</fullName>
    </recommendedName>
</protein>